<dbReference type="SMART" id="SM00423">
    <property type="entry name" value="PSI"/>
    <property type="match status" value="1"/>
</dbReference>
<dbReference type="InterPro" id="IPR036352">
    <property type="entry name" value="Semap_dom_sf"/>
</dbReference>
<dbReference type="GO" id="GO:0071526">
    <property type="term" value="P:semaphorin-plexin signaling pathway"/>
    <property type="evidence" value="ECO:0007669"/>
    <property type="project" value="TreeGrafter"/>
</dbReference>
<dbReference type="InterPro" id="IPR007110">
    <property type="entry name" value="Ig-like_dom"/>
</dbReference>
<dbReference type="Gene3D" id="2.60.40.10">
    <property type="entry name" value="Immunoglobulins"/>
    <property type="match status" value="1"/>
</dbReference>
<name>A0A8T2NIU8_9TELE</name>
<dbReference type="Gene3D" id="3.30.1680.10">
    <property type="entry name" value="ligand-binding face of the semaphorins, domain 2"/>
    <property type="match status" value="1"/>
</dbReference>
<dbReference type="PANTHER" id="PTHR11036:SF28">
    <property type="entry name" value="SEMA DOMAIN, IMMUNOGLOBULIN DOMAIN (IG), SHORT BASIC DOMAIN, SECRETED, (SEMAPHORIN) 3GA ISOFORM X1-RELATED"/>
    <property type="match status" value="1"/>
</dbReference>
<keyword evidence="13" id="KW-1185">Reference proteome</keyword>
<accession>A0A8T2NIU8</accession>
<dbReference type="GO" id="GO:0005576">
    <property type="term" value="C:extracellular region"/>
    <property type="evidence" value="ECO:0007669"/>
    <property type="project" value="UniProtKB-SubCell"/>
</dbReference>
<dbReference type="OrthoDB" id="9988752at2759"/>
<comment type="caution">
    <text evidence="12">The sequence shown here is derived from an EMBL/GenBank/DDBJ whole genome shotgun (WGS) entry which is preliminary data.</text>
</comment>
<dbReference type="GO" id="GO:0001755">
    <property type="term" value="P:neural crest cell migration"/>
    <property type="evidence" value="ECO:0007669"/>
    <property type="project" value="TreeGrafter"/>
</dbReference>
<gene>
    <name evidence="12" type="ORF">JZ751_021762</name>
</gene>
<dbReference type="GO" id="GO:0045499">
    <property type="term" value="F:chemorepellent activity"/>
    <property type="evidence" value="ECO:0007669"/>
    <property type="project" value="TreeGrafter"/>
</dbReference>
<evidence type="ECO:0000256" key="7">
    <source>
        <dbReference type="ARBA" id="ARBA00023319"/>
    </source>
</evidence>
<dbReference type="EMBL" id="JAFBMS010000044">
    <property type="protein sequence ID" value="KAG9340315.1"/>
    <property type="molecule type" value="Genomic_DNA"/>
</dbReference>
<dbReference type="GO" id="GO:0005886">
    <property type="term" value="C:plasma membrane"/>
    <property type="evidence" value="ECO:0007669"/>
    <property type="project" value="TreeGrafter"/>
</dbReference>
<evidence type="ECO:0000256" key="6">
    <source>
        <dbReference type="ARBA" id="ARBA00023180"/>
    </source>
</evidence>
<feature type="region of interest" description="Disordered" evidence="9">
    <location>
        <begin position="316"/>
        <end position="340"/>
    </location>
</feature>
<evidence type="ECO:0000313" key="12">
    <source>
        <dbReference type="EMBL" id="KAG9340315.1"/>
    </source>
</evidence>
<evidence type="ECO:0000256" key="5">
    <source>
        <dbReference type="ARBA" id="ARBA00023157"/>
    </source>
</evidence>
<evidence type="ECO:0000256" key="8">
    <source>
        <dbReference type="PROSITE-ProRule" id="PRU00352"/>
    </source>
</evidence>
<dbReference type="SUPFAM" id="SSF101912">
    <property type="entry name" value="Sema domain"/>
    <property type="match status" value="2"/>
</dbReference>
<dbReference type="GO" id="GO:0030215">
    <property type="term" value="F:semaphorin receptor binding"/>
    <property type="evidence" value="ECO:0007669"/>
    <property type="project" value="InterPro"/>
</dbReference>
<dbReference type="AlphaFoldDB" id="A0A8T2NIU8"/>
<keyword evidence="6" id="KW-0325">Glycoprotein</keyword>
<dbReference type="FunFam" id="2.60.40.10:FF:000030">
    <property type="entry name" value="Semaphorin 3F like"/>
    <property type="match status" value="1"/>
</dbReference>
<feature type="compositionally biased region" description="Pro residues" evidence="9">
    <location>
        <begin position="942"/>
        <end position="957"/>
    </location>
</feature>
<dbReference type="CDD" id="cd05871">
    <property type="entry name" value="Ig_Sema3"/>
    <property type="match status" value="1"/>
</dbReference>
<organism evidence="12 13">
    <name type="scientific">Albula glossodonta</name>
    <name type="common">roundjaw bonefish</name>
    <dbReference type="NCBI Taxonomy" id="121402"/>
    <lineage>
        <taxon>Eukaryota</taxon>
        <taxon>Metazoa</taxon>
        <taxon>Chordata</taxon>
        <taxon>Craniata</taxon>
        <taxon>Vertebrata</taxon>
        <taxon>Euteleostomi</taxon>
        <taxon>Actinopterygii</taxon>
        <taxon>Neopterygii</taxon>
        <taxon>Teleostei</taxon>
        <taxon>Albuliformes</taxon>
        <taxon>Albulidae</taxon>
        <taxon>Albula</taxon>
    </lineage>
</organism>
<evidence type="ECO:0000256" key="3">
    <source>
        <dbReference type="ARBA" id="ARBA00022525"/>
    </source>
</evidence>
<evidence type="ECO:0000256" key="2">
    <source>
        <dbReference type="ARBA" id="ARBA00009492"/>
    </source>
</evidence>
<dbReference type="SMART" id="SM00409">
    <property type="entry name" value="IG"/>
    <property type="match status" value="1"/>
</dbReference>
<dbReference type="SMART" id="SM00408">
    <property type="entry name" value="IGc2"/>
    <property type="match status" value="1"/>
</dbReference>
<dbReference type="SUPFAM" id="SSF103575">
    <property type="entry name" value="Plexin repeat"/>
    <property type="match status" value="1"/>
</dbReference>
<dbReference type="SUPFAM" id="SSF48726">
    <property type="entry name" value="Immunoglobulin"/>
    <property type="match status" value="1"/>
</dbReference>
<dbReference type="InterPro" id="IPR015943">
    <property type="entry name" value="WD40/YVTN_repeat-like_dom_sf"/>
</dbReference>
<comment type="caution">
    <text evidence="8">Lacks conserved residue(s) required for the propagation of feature annotation.</text>
</comment>
<evidence type="ECO:0000256" key="9">
    <source>
        <dbReference type="SAM" id="MobiDB-lite"/>
    </source>
</evidence>
<dbReference type="InterPro" id="IPR036179">
    <property type="entry name" value="Ig-like_dom_sf"/>
</dbReference>
<dbReference type="PROSITE" id="PS50835">
    <property type="entry name" value="IG_LIKE"/>
    <property type="match status" value="1"/>
</dbReference>
<comment type="similarity">
    <text evidence="2">Belongs to the semaphorin family.</text>
</comment>
<evidence type="ECO:0000256" key="4">
    <source>
        <dbReference type="ARBA" id="ARBA00022729"/>
    </source>
</evidence>
<dbReference type="InterPro" id="IPR016201">
    <property type="entry name" value="PSI"/>
</dbReference>
<dbReference type="InterPro" id="IPR003599">
    <property type="entry name" value="Ig_sub"/>
</dbReference>
<dbReference type="Gene3D" id="2.130.10.10">
    <property type="entry name" value="YVTN repeat-like/Quinoprotein amine dehydrogenase"/>
    <property type="match status" value="2"/>
</dbReference>
<keyword evidence="7" id="KW-0393">Immunoglobulin domain</keyword>
<evidence type="ECO:0000259" key="11">
    <source>
        <dbReference type="PROSITE" id="PS51004"/>
    </source>
</evidence>
<comment type="subcellular location">
    <subcellularLocation>
        <location evidence="1">Secreted</location>
    </subcellularLocation>
</comment>
<keyword evidence="3" id="KW-0964">Secreted</keyword>
<evidence type="ECO:0000259" key="10">
    <source>
        <dbReference type="PROSITE" id="PS50835"/>
    </source>
</evidence>
<evidence type="ECO:0000313" key="13">
    <source>
        <dbReference type="Proteomes" id="UP000824540"/>
    </source>
</evidence>
<reference evidence="12" key="1">
    <citation type="thesis" date="2021" institute="BYU ScholarsArchive" country="Provo, UT, USA">
        <title>Applications of and Algorithms for Genome Assembly and Genomic Analyses with an Emphasis on Marine Teleosts.</title>
        <authorList>
            <person name="Pickett B.D."/>
        </authorList>
    </citation>
    <scope>NUCLEOTIDE SEQUENCE</scope>
    <source>
        <strain evidence="12">HI-2016</strain>
    </source>
</reference>
<dbReference type="InterPro" id="IPR013783">
    <property type="entry name" value="Ig-like_fold"/>
</dbReference>
<dbReference type="Proteomes" id="UP000824540">
    <property type="component" value="Unassembled WGS sequence"/>
</dbReference>
<dbReference type="PANTHER" id="PTHR11036">
    <property type="entry name" value="SEMAPHORIN"/>
    <property type="match status" value="1"/>
</dbReference>
<feature type="domain" description="Ig-like" evidence="10">
    <location>
        <begin position="842"/>
        <end position="912"/>
    </location>
</feature>
<feature type="compositionally biased region" description="Basic and acidic residues" evidence="9">
    <location>
        <begin position="988"/>
        <end position="1000"/>
    </location>
</feature>
<dbReference type="Pfam" id="PF01403">
    <property type="entry name" value="Sema"/>
    <property type="match status" value="1"/>
</dbReference>
<feature type="domain" description="Sema" evidence="11">
    <location>
        <begin position="160"/>
        <end position="769"/>
    </location>
</feature>
<feature type="compositionally biased region" description="Basic and acidic residues" evidence="9">
    <location>
        <begin position="322"/>
        <end position="340"/>
    </location>
</feature>
<keyword evidence="4" id="KW-0732">Signal</keyword>
<feature type="region of interest" description="Disordered" evidence="9">
    <location>
        <begin position="929"/>
        <end position="1000"/>
    </location>
</feature>
<dbReference type="PROSITE" id="PS51004">
    <property type="entry name" value="SEMA"/>
    <property type="match status" value="1"/>
</dbReference>
<evidence type="ECO:0000256" key="1">
    <source>
        <dbReference type="ARBA" id="ARBA00004613"/>
    </source>
</evidence>
<dbReference type="GO" id="GO:0030335">
    <property type="term" value="P:positive regulation of cell migration"/>
    <property type="evidence" value="ECO:0007669"/>
    <property type="project" value="TreeGrafter"/>
</dbReference>
<dbReference type="GO" id="GO:0007411">
    <property type="term" value="P:axon guidance"/>
    <property type="evidence" value="ECO:0007669"/>
    <property type="project" value="UniProtKB-ARBA"/>
</dbReference>
<keyword evidence="5" id="KW-1015">Disulfide bond</keyword>
<dbReference type="FunFam" id="3.30.1680.10:FF:000001">
    <property type="entry name" value="Semaphorin 3F like"/>
    <property type="match status" value="1"/>
</dbReference>
<proteinExistence type="inferred from homology"/>
<dbReference type="InterPro" id="IPR027231">
    <property type="entry name" value="Semaphorin"/>
</dbReference>
<dbReference type="SMART" id="SM00630">
    <property type="entry name" value="Sema"/>
    <property type="match status" value="1"/>
</dbReference>
<dbReference type="InterPro" id="IPR001627">
    <property type="entry name" value="Semap_dom"/>
</dbReference>
<protein>
    <submittedName>
        <fullName evidence="12">Uncharacterized protein</fullName>
    </submittedName>
</protein>
<dbReference type="InterPro" id="IPR003598">
    <property type="entry name" value="Ig_sub2"/>
</dbReference>
<sequence length="1000" mass="111822">METPVGYTDILGRRLSRQPSPCDSIALSSPHDSAEIKASGGMRLTGVIYSRALVCQETGYHVCTSSPHTDLRPKSASVTLRVSLSVSLSHFGVTPCIALSGYDRNVSLLPFTYKISLHLLQSLWAGGGACRGGGGCTIIGGTQCTSSLAVRVSVPRLVHCVVVSFVELLDTRTIRPFSFSFNTSDYRILHMDQDQGRLYLGTREYLVALDMQNINKEPLIPHPIAKCHTPLLHTTPYCYKSRPFYDMPRPIAKCHTPLSTGQSALKGKGNVDWRVKEGRWSLSFSSCNYDNFLSTGRVMFNIDDNFLSRVRSCDQTLPPGSEHAERPTDHPESPPASLDKKGECANFVRLIEPWNRTHLYTCGTGAYKPICTFINRGWRAEEYLFRLVPGYVDSGKGKCSYDPRQENAAALINGNLYAGVHVDFMGTDFAIFRTLGDRPAVRTEQHDSRWLNEPVFVKIQRIPDSTEKNDDKLYFFFREKSLDSGGGASPTVLARVGRVCLNDDGGQRSLVNKWTTFLKAHLVCSVIGGDDGVETYFHELRDVFIQSTQDERNPIVYAVFSSAGSVFKGSAVCVYSMADIRNVFNGPFSHKQGHSYQWTPYTGKIPYPRPGTCPGGTFTPGFRSTKEFSDEAVNFVRAHPLMYHPVYPVHRRPLVVRTGVDYRFTTIAVDQVDAVDGRYEVLFLGTGKIQPTSHHLPPDRGTVQKVIVLPKDPHTTEELILEEVEVFRIPAPVKTMKISSKRVKHNDVLRVSQQQLYVSSERGLTQVSLHRCAVYGKACSDCCLARDPYCAWDGENCAPFTAAAKRRSRRQDIKHGDPLRQCRGFNAKVETRLQETVQFGVEGSSAFLECQPRSPQASVKWLLQKDGRRKLLNRERGLVKTGQGILLKSLSQSDSGVYHCLATENKFKHTVARVVLRILDREIVEALTTPDSPPEHQRHPHPPPPPPPPQTLPPQPHPHPEVRLIQQYCQSYWGQIPSGPQPKRTNRRHTDSSVDSHKSH</sequence>